<comment type="caution">
    <text evidence="2">The sequence shown here is derived from an EMBL/GenBank/DDBJ whole genome shotgun (WGS) entry which is preliminary data.</text>
</comment>
<feature type="region of interest" description="Disordered" evidence="1">
    <location>
        <begin position="1"/>
        <end position="35"/>
    </location>
</feature>
<dbReference type="AlphaFoldDB" id="A0A8X6Y3E4"/>
<accession>A0A8X6Y3E4</accession>
<evidence type="ECO:0000313" key="2">
    <source>
        <dbReference type="EMBL" id="GFY63493.1"/>
    </source>
</evidence>
<gene>
    <name evidence="2" type="ORF">TNIN_272751</name>
</gene>
<dbReference type="EMBL" id="BMAV01014804">
    <property type="protein sequence ID" value="GFY63493.1"/>
    <property type="molecule type" value="Genomic_DNA"/>
</dbReference>
<feature type="compositionally biased region" description="Basic and acidic residues" evidence="1">
    <location>
        <begin position="19"/>
        <end position="29"/>
    </location>
</feature>
<dbReference type="Proteomes" id="UP000886998">
    <property type="component" value="Unassembled WGS sequence"/>
</dbReference>
<evidence type="ECO:0000313" key="3">
    <source>
        <dbReference type="Proteomes" id="UP000886998"/>
    </source>
</evidence>
<name>A0A8X6Y3E4_9ARAC</name>
<proteinExistence type="predicted"/>
<protein>
    <submittedName>
        <fullName evidence="2">Uncharacterized protein</fullName>
    </submittedName>
</protein>
<sequence>MSLPENRTAAGKQGPARVEPSHRRSDAEARSTYANGFINGPRGPCRVDGVGMRDLPQFEKNRYVGFVVCGGSASKMLYCTSAFR</sequence>
<evidence type="ECO:0000256" key="1">
    <source>
        <dbReference type="SAM" id="MobiDB-lite"/>
    </source>
</evidence>
<reference evidence="2" key="1">
    <citation type="submission" date="2020-08" db="EMBL/GenBank/DDBJ databases">
        <title>Multicomponent nature underlies the extraordinary mechanical properties of spider dragline silk.</title>
        <authorList>
            <person name="Kono N."/>
            <person name="Nakamura H."/>
            <person name="Mori M."/>
            <person name="Yoshida Y."/>
            <person name="Ohtoshi R."/>
            <person name="Malay A.D."/>
            <person name="Moran D.A.P."/>
            <person name="Tomita M."/>
            <person name="Numata K."/>
            <person name="Arakawa K."/>
        </authorList>
    </citation>
    <scope>NUCLEOTIDE SEQUENCE</scope>
</reference>
<organism evidence="2 3">
    <name type="scientific">Trichonephila inaurata madagascariensis</name>
    <dbReference type="NCBI Taxonomy" id="2747483"/>
    <lineage>
        <taxon>Eukaryota</taxon>
        <taxon>Metazoa</taxon>
        <taxon>Ecdysozoa</taxon>
        <taxon>Arthropoda</taxon>
        <taxon>Chelicerata</taxon>
        <taxon>Arachnida</taxon>
        <taxon>Araneae</taxon>
        <taxon>Araneomorphae</taxon>
        <taxon>Entelegynae</taxon>
        <taxon>Araneoidea</taxon>
        <taxon>Nephilidae</taxon>
        <taxon>Trichonephila</taxon>
        <taxon>Trichonephila inaurata</taxon>
    </lineage>
</organism>
<keyword evidence="3" id="KW-1185">Reference proteome</keyword>